<keyword evidence="2" id="KW-1185">Reference proteome</keyword>
<organism evidence="1 2">
    <name type="scientific">Pseudozyma hubeiensis (strain SY62)</name>
    <name type="common">Yeast</name>
    <dbReference type="NCBI Taxonomy" id="1305764"/>
    <lineage>
        <taxon>Eukaryota</taxon>
        <taxon>Fungi</taxon>
        <taxon>Dikarya</taxon>
        <taxon>Basidiomycota</taxon>
        <taxon>Ustilaginomycotina</taxon>
        <taxon>Ustilaginomycetes</taxon>
        <taxon>Ustilaginales</taxon>
        <taxon>Ustilaginaceae</taxon>
        <taxon>Pseudozyma</taxon>
    </lineage>
</organism>
<name>R9P2W5_PSEHS</name>
<evidence type="ECO:0000313" key="2">
    <source>
        <dbReference type="Proteomes" id="UP000014071"/>
    </source>
</evidence>
<reference evidence="2" key="1">
    <citation type="journal article" date="2013" name="Genome Announc.">
        <title>Draft genome sequence of the basidiomycetous yeast-like fungus Pseudozyma hubeiensis SY62, which produces an abundant amount of the biosurfactant mannosylerythritol lipids.</title>
        <authorList>
            <person name="Konishi M."/>
            <person name="Hatada Y."/>
            <person name="Horiuchi J."/>
        </authorList>
    </citation>
    <scope>NUCLEOTIDE SEQUENCE [LARGE SCALE GENOMIC DNA]</scope>
    <source>
        <strain evidence="2">SY62</strain>
    </source>
</reference>
<protein>
    <submittedName>
        <fullName evidence="1">Uncharacterized protein</fullName>
    </submittedName>
</protein>
<dbReference type="GeneID" id="24108552"/>
<dbReference type="RefSeq" id="XP_012189273.1">
    <property type="nucleotide sequence ID" value="XM_012333883.1"/>
</dbReference>
<accession>R9P2W5</accession>
<dbReference type="Proteomes" id="UP000014071">
    <property type="component" value="Unassembled WGS sequence"/>
</dbReference>
<evidence type="ECO:0000313" key="1">
    <source>
        <dbReference type="EMBL" id="GAC95686.1"/>
    </source>
</evidence>
<gene>
    <name evidence="1" type="ORF">PHSY_003262</name>
</gene>
<dbReference type="eggNOG" id="ENOG502R4S4">
    <property type="taxonomic scope" value="Eukaryota"/>
</dbReference>
<proteinExistence type="predicted"/>
<dbReference type="EMBL" id="DF238796">
    <property type="protein sequence ID" value="GAC95686.1"/>
    <property type="molecule type" value="Genomic_DNA"/>
</dbReference>
<dbReference type="HOGENOM" id="CLU_1482631_0_0_1"/>
<dbReference type="AlphaFoldDB" id="R9P2W5"/>
<dbReference type="OrthoDB" id="2550163at2759"/>
<sequence length="199" mass="22563">MRKCASTHTKSETRYRRIRGISEVRLPFYVDLICTGATMLPSRSDRFPVTNVALFITATTPFSDKVIARICQRAEDASEASPDDDPIRLTVIPGNFARWTPLQLARDYVMLNLTPDDSPFACLSFVMLDEKSHDDNLVRIVAIRTECFQEQQKMPLEIEATMRVEPESAVDLPVLFHDGIQGIYSYPNDPYVDDAEQAE</sequence>